<feature type="transmembrane region" description="Helical" evidence="1">
    <location>
        <begin position="134"/>
        <end position="152"/>
    </location>
</feature>
<dbReference type="InterPro" id="IPR025565">
    <property type="entry name" value="DUF4328"/>
</dbReference>
<dbReference type="EMBL" id="JAUQTA010000001">
    <property type="protein sequence ID" value="MDO7867204.1"/>
    <property type="molecule type" value="Genomic_DNA"/>
</dbReference>
<protein>
    <submittedName>
        <fullName evidence="4">DUF4328 domain-containing protein</fullName>
    </submittedName>
</protein>
<feature type="transmembrane region" description="Helical" evidence="1">
    <location>
        <begin position="202"/>
        <end position="226"/>
    </location>
</feature>
<comment type="caution">
    <text evidence="4">The sequence shown here is derived from an EMBL/GenBank/DDBJ whole genome shotgun (WGS) entry which is preliminary data.</text>
</comment>
<keyword evidence="1" id="KW-1133">Transmembrane helix</keyword>
<dbReference type="Pfam" id="PF10708">
    <property type="entry name" value="DUF2510"/>
    <property type="match status" value="1"/>
</dbReference>
<evidence type="ECO:0000313" key="4">
    <source>
        <dbReference type="EMBL" id="MDO7867204.1"/>
    </source>
</evidence>
<sequence>MSDEMPSPYAAALPPAGWYDDPEAPGNPRWWDGAEWHASQVPAGSLGRGFAFVWRTLAGIIVAAMLVALAQVVISVIGLGMVRDEPDMAVRAGAVALMASFVSVLLMVVGAVFWCIWQYRIAAATPRASLRRSAGWHAGSWFIPIASLWFPLQNMRDLWDAHVGPRGRALLGWWWAAWILQNVVENVWPDLIDENGYVDSPGWLNCVGLVASLCWLSVDLLALAIVRRLSRAALARQAARIQT</sequence>
<feature type="transmembrane region" description="Helical" evidence="1">
    <location>
        <begin position="57"/>
        <end position="82"/>
    </location>
</feature>
<dbReference type="Pfam" id="PF14219">
    <property type="entry name" value="DUF4328"/>
    <property type="match status" value="1"/>
</dbReference>
<proteinExistence type="predicted"/>
<feature type="domain" description="DUF2510" evidence="2">
    <location>
        <begin position="16"/>
        <end position="43"/>
    </location>
</feature>
<organism evidence="4 5">
    <name type="scientific">Nocardioides jiangxiensis</name>
    <dbReference type="NCBI Taxonomy" id="3064524"/>
    <lineage>
        <taxon>Bacteria</taxon>
        <taxon>Bacillati</taxon>
        <taxon>Actinomycetota</taxon>
        <taxon>Actinomycetes</taxon>
        <taxon>Propionibacteriales</taxon>
        <taxon>Nocardioidaceae</taxon>
        <taxon>Nocardioides</taxon>
    </lineage>
</organism>
<evidence type="ECO:0000256" key="1">
    <source>
        <dbReference type="SAM" id="Phobius"/>
    </source>
</evidence>
<evidence type="ECO:0000313" key="5">
    <source>
        <dbReference type="Proteomes" id="UP001233314"/>
    </source>
</evidence>
<dbReference type="InterPro" id="IPR018929">
    <property type="entry name" value="DUF2510"/>
</dbReference>
<keyword evidence="1" id="KW-0812">Transmembrane</keyword>
<feature type="transmembrane region" description="Helical" evidence="1">
    <location>
        <begin position="94"/>
        <end position="114"/>
    </location>
</feature>
<keyword evidence="5" id="KW-1185">Reference proteome</keyword>
<name>A0ABT9AXM3_9ACTN</name>
<feature type="domain" description="DUF4328" evidence="3">
    <location>
        <begin position="91"/>
        <end position="230"/>
    </location>
</feature>
<reference evidence="4 5" key="1">
    <citation type="submission" date="2023-07" db="EMBL/GenBank/DDBJ databases">
        <title>Nocardioides sp. nov WY-20 isolated from soil.</title>
        <authorList>
            <person name="Liu B."/>
            <person name="Wan Y."/>
        </authorList>
    </citation>
    <scope>NUCLEOTIDE SEQUENCE [LARGE SCALE GENOMIC DNA]</scope>
    <source>
        <strain evidence="4 5">WY-20</strain>
    </source>
</reference>
<accession>A0ABT9AXM3</accession>
<dbReference type="Proteomes" id="UP001233314">
    <property type="component" value="Unassembled WGS sequence"/>
</dbReference>
<gene>
    <name evidence="4" type="ORF">Q5722_02375</name>
</gene>
<evidence type="ECO:0000259" key="3">
    <source>
        <dbReference type="Pfam" id="PF14219"/>
    </source>
</evidence>
<keyword evidence="1" id="KW-0472">Membrane</keyword>
<evidence type="ECO:0000259" key="2">
    <source>
        <dbReference type="Pfam" id="PF10708"/>
    </source>
</evidence>
<dbReference type="RefSeq" id="WP_305026609.1">
    <property type="nucleotide sequence ID" value="NZ_JAUQTA010000001.1"/>
</dbReference>